<dbReference type="Proteomes" id="UP000003039">
    <property type="component" value="Unassembled WGS sequence"/>
</dbReference>
<dbReference type="EMBL" id="AAUJ02000001">
    <property type="protein sequence ID" value="EED67054.1"/>
    <property type="molecule type" value="Genomic_DNA"/>
</dbReference>
<proteinExistence type="predicted"/>
<comment type="caution">
    <text evidence="1">The sequence shown here is derived from an EMBL/GenBank/DDBJ whole genome shotgun (WGS) entry which is preliminary data.</text>
</comment>
<dbReference type="RefSeq" id="WP_003054362.1">
    <property type="nucleotide sequence ID" value="NZ_AAUJ02000001.1"/>
</dbReference>
<organism evidence="1 2">
    <name type="scientific">Comamonas testosteroni (strain DSM 14576 / KF-1)</name>
    <name type="common">Pseudomonas testosteroni</name>
    <dbReference type="NCBI Taxonomy" id="399795"/>
    <lineage>
        <taxon>Bacteria</taxon>
        <taxon>Pseudomonadati</taxon>
        <taxon>Pseudomonadota</taxon>
        <taxon>Betaproteobacteria</taxon>
        <taxon>Burkholderiales</taxon>
        <taxon>Comamonadaceae</taxon>
        <taxon>Comamonas</taxon>
    </lineage>
</organism>
<evidence type="ECO:0000313" key="1">
    <source>
        <dbReference type="EMBL" id="EED67054.1"/>
    </source>
</evidence>
<reference evidence="1 2" key="1">
    <citation type="journal article" date="2004" name="Appl. Environ. Microbiol.">
        <title>Mineralization of individual congeners of linear alkylbenzenesulfonate by defined pairs of heterotrophic bacteria.</title>
        <authorList>
            <person name="Schleheck D."/>
            <person name="Knepper T.P."/>
            <person name="Fischer K."/>
            <person name="Cook A.M."/>
        </authorList>
    </citation>
    <scope>NUCLEOTIDE SEQUENCE [LARGE SCALE GENOMIC DNA]</scope>
    <source>
        <strain evidence="2">DSM 14576 / KF-1</strain>
    </source>
</reference>
<evidence type="ECO:0000313" key="2">
    <source>
        <dbReference type="Proteomes" id="UP000003039"/>
    </source>
</evidence>
<sequence length="145" mass="16650">MASLETARRTVLALYPKDHFEDEAALDLEVKIVRARLTIREVFAPLLDNPDPLLNLEFETSVCSTDDFEWTSYFDDWGCAIMLRRLQNAKLRSDIIDVEYDTPSSTLMLLKNELSMVRDGAHYARAIAAEEANKDVLQEVLKFHQ</sequence>
<accession>B7WQQ9</accession>
<name>B7WQQ9_COMTK</name>
<dbReference type="AlphaFoldDB" id="B7WQQ9"/>
<protein>
    <submittedName>
        <fullName evidence="1">Uncharacterized protein</fullName>
    </submittedName>
</protein>
<gene>
    <name evidence="1" type="ORF">CtesDRAFT_PD2000</name>
</gene>